<evidence type="ECO:0000313" key="4">
    <source>
        <dbReference type="EMBL" id="ANP43443.1"/>
    </source>
</evidence>
<organism evidence="4 5">
    <name type="scientific">Tritonibacter mobilis F1926</name>
    <dbReference type="NCBI Taxonomy" id="1265309"/>
    <lineage>
        <taxon>Bacteria</taxon>
        <taxon>Pseudomonadati</taxon>
        <taxon>Pseudomonadota</taxon>
        <taxon>Alphaproteobacteria</taxon>
        <taxon>Rhodobacterales</taxon>
        <taxon>Paracoccaceae</taxon>
        <taxon>Tritonibacter</taxon>
    </lineage>
</organism>
<protein>
    <recommendedName>
        <fullName evidence="3">4'-phosphopantetheinyl transferase domain-containing protein</fullName>
    </recommendedName>
</protein>
<name>A0A1B1AA50_9RHOB</name>
<geneLocation type="plasmid" evidence="4 5">
    <name>unnamed2</name>
</geneLocation>
<dbReference type="RefSeq" id="WP_052699526.1">
    <property type="nucleotide sequence ID" value="NZ_CP015232.1"/>
</dbReference>
<proteinExistence type="inferred from homology"/>
<keyword evidence="2" id="KW-0808">Transferase</keyword>
<dbReference type="GO" id="GO:0005829">
    <property type="term" value="C:cytosol"/>
    <property type="evidence" value="ECO:0007669"/>
    <property type="project" value="TreeGrafter"/>
</dbReference>
<reference evidence="4 5" key="1">
    <citation type="journal article" date="2016" name="ISME J.">
        <title>Global occurrence and heterogeneity of the Roseobacter-clade species Ruegeria mobilis.</title>
        <authorList>
            <person name="Sonnenschein E."/>
            <person name="Gram L."/>
        </authorList>
    </citation>
    <scope>NUCLEOTIDE SEQUENCE [LARGE SCALE GENOMIC DNA]</scope>
    <source>
        <strain evidence="4 5">F1926</strain>
        <plasmid evidence="4 5">unnamed2</plasmid>
    </source>
</reference>
<dbReference type="AlphaFoldDB" id="A0A1B1AA50"/>
<evidence type="ECO:0000256" key="1">
    <source>
        <dbReference type="ARBA" id="ARBA00010990"/>
    </source>
</evidence>
<dbReference type="InterPro" id="IPR037143">
    <property type="entry name" value="4-PPantetheinyl_Trfase_dom_sf"/>
</dbReference>
<dbReference type="Gene3D" id="3.90.470.20">
    <property type="entry name" value="4'-phosphopantetheinyl transferase domain"/>
    <property type="match status" value="2"/>
</dbReference>
<evidence type="ECO:0000313" key="5">
    <source>
        <dbReference type="Proteomes" id="UP000013243"/>
    </source>
</evidence>
<dbReference type="GO" id="GO:0000287">
    <property type="term" value="F:magnesium ion binding"/>
    <property type="evidence" value="ECO:0007669"/>
    <property type="project" value="InterPro"/>
</dbReference>
<dbReference type="GeneID" id="28252580"/>
<dbReference type="OrthoDB" id="9808281at2"/>
<dbReference type="PANTHER" id="PTHR12215:SF10">
    <property type="entry name" value="L-AMINOADIPATE-SEMIALDEHYDE DEHYDROGENASE-PHOSPHOPANTETHEINYL TRANSFERASE"/>
    <property type="match status" value="1"/>
</dbReference>
<dbReference type="GO" id="GO:0019878">
    <property type="term" value="P:lysine biosynthetic process via aminoadipic acid"/>
    <property type="evidence" value="ECO:0007669"/>
    <property type="project" value="TreeGrafter"/>
</dbReference>
<gene>
    <name evidence="4" type="ORF">K529_022055</name>
</gene>
<dbReference type="KEGG" id="rmb:K529_022055"/>
<evidence type="ECO:0000259" key="3">
    <source>
        <dbReference type="Pfam" id="PF01648"/>
    </source>
</evidence>
<feature type="domain" description="4'-phosphopantetheinyl transferase" evidence="3">
    <location>
        <begin position="112"/>
        <end position="178"/>
    </location>
</feature>
<dbReference type="InterPro" id="IPR008278">
    <property type="entry name" value="4-PPantetheinyl_Trfase_dom"/>
</dbReference>
<dbReference type="InterPro" id="IPR050559">
    <property type="entry name" value="P-Pant_transferase_sf"/>
</dbReference>
<dbReference type="EMBL" id="CP015232">
    <property type="protein sequence ID" value="ANP43443.1"/>
    <property type="molecule type" value="Genomic_DNA"/>
</dbReference>
<keyword evidence="4" id="KW-0614">Plasmid</keyword>
<dbReference type="SUPFAM" id="SSF56214">
    <property type="entry name" value="4'-phosphopantetheinyl transferase"/>
    <property type="match status" value="2"/>
</dbReference>
<accession>A0A1B1AA50</accession>
<dbReference type="PANTHER" id="PTHR12215">
    <property type="entry name" value="PHOSPHOPANTETHEINE TRANSFERASE"/>
    <property type="match status" value="1"/>
</dbReference>
<comment type="similarity">
    <text evidence="1">Belongs to the P-Pant transferase superfamily. Gsp/Sfp/HetI/AcpT family.</text>
</comment>
<dbReference type="Pfam" id="PF01648">
    <property type="entry name" value="ACPS"/>
    <property type="match status" value="1"/>
</dbReference>
<sequence length="238" mass="26036">MTRPAPHTPERVTCWHVHLPKAVGAQDYKILDAAEKARADALPDPARRVQYIAAHAALRRILGAAIGARPEQLSIQSERHGRPVLAHQGAPHFSLSHSGEAAMIALSPTARLGVDLEQRRPRPKARRLVERLFAPAERDLLLPLPAAAFDAGFSRLWVLKEAYIKADGRGLACPLSGFAIDPFALRLLCSAPGFPSGVQLSYKEVCNNFDSALVVCSTQPVEIEHRVLDMRVNMERAA</sequence>
<evidence type="ECO:0000256" key="2">
    <source>
        <dbReference type="ARBA" id="ARBA00022679"/>
    </source>
</evidence>
<dbReference type="GO" id="GO:0008897">
    <property type="term" value="F:holo-[acyl-carrier-protein] synthase activity"/>
    <property type="evidence" value="ECO:0007669"/>
    <property type="project" value="InterPro"/>
</dbReference>
<dbReference type="Proteomes" id="UP000013243">
    <property type="component" value="Plasmid unnamed2"/>
</dbReference>